<gene>
    <name evidence="1" type="ordered locus">Mesau_04069</name>
</gene>
<sequence length="39" mass="4557">MHIRACQGRGVIIMAYLLPDSIRRLRMIHARRTRPRGNA</sequence>
<name>L0KQQ2_MESAW</name>
<dbReference type="AlphaFoldDB" id="L0KQQ2"/>
<dbReference type="EMBL" id="CP003358">
    <property type="protein sequence ID" value="AGB46418.1"/>
    <property type="molecule type" value="Genomic_DNA"/>
</dbReference>
<dbReference type="HOGENOM" id="CLU_3312502_0_0_5"/>
<organism evidence="1 2">
    <name type="scientific">Mesorhizobium australicum (strain HAMBI 3006 / LMG 24608 / WSM2073)</name>
    <dbReference type="NCBI Taxonomy" id="754035"/>
    <lineage>
        <taxon>Bacteria</taxon>
        <taxon>Pseudomonadati</taxon>
        <taxon>Pseudomonadota</taxon>
        <taxon>Alphaproteobacteria</taxon>
        <taxon>Hyphomicrobiales</taxon>
        <taxon>Phyllobacteriaceae</taxon>
        <taxon>Mesorhizobium</taxon>
    </lineage>
</organism>
<dbReference type="Proteomes" id="UP000010998">
    <property type="component" value="Chromosome"/>
</dbReference>
<protein>
    <submittedName>
        <fullName evidence="1">Uncharacterized protein</fullName>
    </submittedName>
</protein>
<reference evidence="2" key="1">
    <citation type="submission" date="2012-02" db="EMBL/GenBank/DDBJ databases">
        <title>Complete sequence of Mesorhizobium australicum WSM2073.</title>
        <authorList>
            <person name="Lucas S."/>
            <person name="Han J."/>
            <person name="Lapidus A."/>
            <person name="Cheng J.-F."/>
            <person name="Goodwin L."/>
            <person name="Pitluck S."/>
            <person name="Peters L."/>
            <person name="Gu W."/>
            <person name="Detter J.C."/>
            <person name="Han C."/>
            <person name="Tapia R."/>
            <person name="Land M."/>
            <person name="Hauser L."/>
            <person name="Kyrpides N."/>
            <person name="Ivanova N."/>
            <person name="Pagani I."/>
            <person name="Reeve W.G."/>
            <person name="Howieson J.G."/>
            <person name="Tiwari R.P."/>
            <person name="O'Hara G.W."/>
            <person name="Atkins C.A."/>
            <person name="Ronson C.W."/>
            <person name="Nandasena K.G."/>
            <person name="Woyke T."/>
        </authorList>
    </citation>
    <scope>NUCLEOTIDE SEQUENCE [LARGE SCALE GENOMIC DNA]</scope>
    <source>
        <strain evidence="2">LMG 24608 / HAMBI 3006 / WSM2073</strain>
    </source>
</reference>
<dbReference type="KEGG" id="mam:Mesau_04069"/>
<accession>L0KQQ2</accession>
<proteinExistence type="predicted"/>
<evidence type="ECO:0000313" key="2">
    <source>
        <dbReference type="Proteomes" id="UP000010998"/>
    </source>
</evidence>
<evidence type="ECO:0000313" key="1">
    <source>
        <dbReference type="EMBL" id="AGB46418.1"/>
    </source>
</evidence>
<keyword evidence="2" id="KW-1185">Reference proteome</keyword>